<dbReference type="SMART" id="SM00422">
    <property type="entry name" value="HTH_MERR"/>
    <property type="match status" value="1"/>
</dbReference>
<accession>A0A1H6TPU9</accession>
<dbReference type="Gene3D" id="1.10.1660.10">
    <property type="match status" value="1"/>
</dbReference>
<dbReference type="GO" id="GO:0008757">
    <property type="term" value="F:S-adenosylmethionine-dependent methyltransferase activity"/>
    <property type="evidence" value="ECO:0007669"/>
    <property type="project" value="InterPro"/>
</dbReference>
<evidence type="ECO:0000313" key="3">
    <source>
        <dbReference type="EMBL" id="SEI82041.1"/>
    </source>
</evidence>
<dbReference type="GO" id="GO:0003677">
    <property type="term" value="F:DNA binding"/>
    <property type="evidence" value="ECO:0007669"/>
    <property type="project" value="UniProtKB-KW"/>
</dbReference>
<dbReference type="InterPro" id="IPR009061">
    <property type="entry name" value="DNA-bd_dom_put_sf"/>
</dbReference>
<dbReference type="CDD" id="cd01106">
    <property type="entry name" value="HTH_TipAL-Mta"/>
    <property type="match status" value="1"/>
</dbReference>
<dbReference type="CDD" id="cd02440">
    <property type="entry name" value="AdoMet_MTases"/>
    <property type="match status" value="1"/>
</dbReference>
<dbReference type="Pfam" id="PF08241">
    <property type="entry name" value="Methyltransf_11"/>
    <property type="match status" value="1"/>
</dbReference>
<evidence type="ECO:0000313" key="4">
    <source>
        <dbReference type="Proteomes" id="UP000183028"/>
    </source>
</evidence>
<dbReference type="GO" id="GO:0003700">
    <property type="term" value="F:DNA-binding transcription factor activity"/>
    <property type="evidence" value="ECO:0007669"/>
    <property type="project" value="InterPro"/>
</dbReference>
<dbReference type="Pfam" id="PF13411">
    <property type="entry name" value="MerR_1"/>
    <property type="match status" value="1"/>
</dbReference>
<dbReference type="PROSITE" id="PS50937">
    <property type="entry name" value="HTH_MERR_2"/>
    <property type="match status" value="1"/>
</dbReference>
<proteinExistence type="predicted"/>
<dbReference type="Proteomes" id="UP000183028">
    <property type="component" value="Unassembled WGS sequence"/>
</dbReference>
<dbReference type="Gene3D" id="3.40.50.150">
    <property type="entry name" value="Vaccinia Virus protein VP39"/>
    <property type="match status" value="1"/>
</dbReference>
<dbReference type="PANTHER" id="PTHR30204">
    <property type="entry name" value="REDOX-CYCLING DRUG-SENSING TRANSCRIPTIONAL ACTIVATOR SOXR"/>
    <property type="match status" value="1"/>
</dbReference>
<dbReference type="EMBL" id="FNYK01000026">
    <property type="protein sequence ID" value="SEI82041.1"/>
    <property type="molecule type" value="Genomic_DNA"/>
</dbReference>
<keyword evidence="1" id="KW-0238">DNA-binding</keyword>
<reference evidence="4" key="1">
    <citation type="submission" date="2016-10" db="EMBL/GenBank/DDBJ databases">
        <authorList>
            <person name="Varghese N."/>
            <person name="Submissions S."/>
        </authorList>
    </citation>
    <scope>NUCLEOTIDE SEQUENCE [LARGE SCALE GENOMIC DNA]</scope>
    <source>
        <strain evidence="4">DSM 20406</strain>
    </source>
</reference>
<dbReference type="PANTHER" id="PTHR30204:SF96">
    <property type="entry name" value="CHROMOSOME-ANCHORING PROTEIN RACA"/>
    <property type="match status" value="1"/>
</dbReference>
<dbReference type="InterPro" id="IPR013216">
    <property type="entry name" value="Methyltransf_11"/>
</dbReference>
<dbReference type="eggNOG" id="COG0789">
    <property type="taxonomic scope" value="Bacteria"/>
</dbReference>
<feature type="domain" description="HTH merR-type" evidence="2">
    <location>
        <begin position="3"/>
        <end position="72"/>
    </location>
</feature>
<dbReference type="PRINTS" id="PR00040">
    <property type="entry name" value="HTHMERR"/>
</dbReference>
<dbReference type="AlphaFoldDB" id="A0A1H6TPU9"/>
<evidence type="ECO:0000259" key="2">
    <source>
        <dbReference type="PROSITE" id="PS50937"/>
    </source>
</evidence>
<evidence type="ECO:0000256" key="1">
    <source>
        <dbReference type="ARBA" id="ARBA00023125"/>
    </source>
</evidence>
<dbReference type="SUPFAM" id="SSF53335">
    <property type="entry name" value="S-adenosyl-L-methionine-dependent methyltransferases"/>
    <property type="match status" value="1"/>
</dbReference>
<name>A0A1H6TPU9_9FIRM</name>
<organism evidence="3 4">
    <name type="scientific">Sharpea azabuensis</name>
    <dbReference type="NCBI Taxonomy" id="322505"/>
    <lineage>
        <taxon>Bacteria</taxon>
        <taxon>Bacillati</taxon>
        <taxon>Bacillota</taxon>
        <taxon>Erysipelotrichia</taxon>
        <taxon>Erysipelotrichales</taxon>
        <taxon>Coprobacillaceae</taxon>
        <taxon>Sharpea</taxon>
    </lineage>
</organism>
<dbReference type="InterPro" id="IPR029063">
    <property type="entry name" value="SAM-dependent_MTases_sf"/>
</dbReference>
<gene>
    <name evidence="3" type="ORF">SAMN04487834_102615</name>
</gene>
<dbReference type="eggNOG" id="COG2226">
    <property type="taxonomic scope" value="Bacteria"/>
</dbReference>
<keyword evidence="4" id="KW-1185">Reference proteome</keyword>
<protein>
    <submittedName>
        <fullName evidence="3">MerR HTH family regulatory protein</fullName>
    </submittedName>
</protein>
<dbReference type="RefSeq" id="WP_074732136.1">
    <property type="nucleotide sequence ID" value="NZ_CADAIQ010000032.1"/>
</dbReference>
<dbReference type="InterPro" id="IPR047057">
    <property type="entry name" value="MerR_fam"/>
</dbReference>
<dbReference type="SUPFAM" id="SSF46955">
    <property type="entry name" value="Putative DNA-binding domain"/>
    <property type="match status" value="1"/>
</dbReference>
<dbReference type="InterPro" id="IPR000551">
    <property type="entry name" value="MerR-type_HTH_dom"/>
</dbReference>
<sequence>MRYYKTGEFAKMANVSIRTIRWYDKQGLLKPTMIAENGYRLYTDKDFVKLQQILSLKQLGFSLEEIFSMTLNDDVNSLMQSLELQSTLIEGKINHLLAIQSAIEETKNVLSDKQDIDWNQLIKLIKMTSMNDSVVEQYRDSSNLEIRIRLHERYSVNQETWFSWLFRQYHLENGMKVLEVGCGNGELWKKNAAAIPDASITLSDISEGMVNDAKENLEHVANMRYACFDVEDIPYDDATFDVVIANHVLFYIKDLPTALSEIYRVLKPDGVFYASSYGQKHMHEITDLVKEFDTRITLSNINLYDIFGLENGEQLLSRFFARVELLRHEDALEVTNRDDLSNYILSCHGNQGEYISKKYDEFRKFLDRKLAKTKSFHITKDAGMFICQKVINDERKV</sequence>
<dbReference type="STRING" id="322505.SAMN04487836_10682"/>
<dbReference type="PROSITE" id="PS00552">
    <property type="entry name" value="HTH_MERR_1"/>
    <property type="match status" value="1"/>
</dbReference>